<dbReference type="Proteomes" id="UP000814128">
    <property type="component" value="Unassembled WGS sequence"/>
</dbReference>
<dbReference type="EMBL" id="MU273486">
    <property type="protein sequence ID" value="KAI0035341.1"/>
    <property type="molecule type" value="Genomic_DNA"/>
</dbReference>
<proteinExistence type="predicted"/>
<keyword evidence="1" id="KW-0808">Transferase</keyword>
<gene>
    <name evidence="1" type="ORF">K488DRAFT_76697</name>
</gene>
<evidence type="ECO:0000313" key="1">
    <source>
        <dbReference type="EMBL" id="KAI0035341.1"/>
    </source>
</evidence>
<keyword evidence="1" id="KW-0012">Acyltransferase</keyword>
<name>A0ACB8QV66_9AGAM</name>
<accession>A0ACB8QV66</accession>
<reference evidence="1" key="2">
    <citation type="journal article" date="2022" name="New Phytol.">
        <title>Evolutionary transition to the ectomycorrhizal habit in the genomes of a hyperdiverse lineage of mushroom-forming fungi.</title>
        <authorList>
            <person name="Looney B."/>
            <person name="Miyauchi S."/>
            <person name="Morin E."/>
            <person name="Drula E."/>
            <person name="Courty P.E."/>
            <person name="Kohler A."/>
            <person name="Kuo A."/>
            <person name="LaButti K."/>
            <person name="Pangilinan J."/>
            <person name="Lipzen A."/>
            <person name="Riley R."/>
            <person name="Andreopoulos W."/>
            <person name="He G."/>
            <person name="Johnson J."/>
            <person name="Nolan M."/>
            <person name="Tritt A."/>
            <person name="Barry K.W."/>
            <person name="Grigoriev I.V."/>
            <person name="Nagy L.G."/>
            <person name="Hibbett D."/>
            <person name="Henrissat B."/>
            <person name="Matheny P.B."/>
            <person name="Labbe J."/>
            <person name="Martin F.M."/>
        </authorList>
    </citation>
    <scope>NUCLEOTIDE SEQUENCE</scope>
    <source>
        <strain evidence="1">EC-137</strain>
    </source>
</reference>
<organism evidence="1 2">
    <name type="scientific">Vararia minispora EC-137</name>
    <dbReference type="NCBI Taxonomy" id="1314806"/>
    <lineage>
        <taxon>Eukaryota</taxon>
        <taxon>Fungi</taxon>
        <taxon>Dikarya</taxon>
        <taxon>Basidiomycota</taxon>
        <taxon>Agaricomycotina</taxon>
        <taxon>Agaricomycetes</taxon>
        <taxon>Russulales</taxon>
        <taxon>Lachnocladiaceae</taxon>
        <taxon>Vararia</taxon>
    </lineage>
</organism>
<reference evidence="1" key="1">
    <citation type="submission" date="2021-02" db="EMBL/GenBank/DDBJ databases">
        <authorList>
            <consortium name="DOE Joint Genome Institute"/>
            <person name="Ahrendt S."/>
            <person name="Looney B.P."/>
            <person name="Miyauchi S."/>
            <person name="Morin E."/>
            <person name="Drula E."/>
            <person name="Courty P.E."/>
            <person name="Chicoki N."/>
            <person name="Fauchery L."/>
            <person name="Kohler A."/>
            <person name="Kuo A."/>
            <person name="Labutti K."/>
            <person name="Pangilinan J."/>
            <person name="Lipzen A."/>
            <person name="Riley R."/>
            <person name="Andreopoulos W."/>
            <person name="He G."/>
            <person name="Johnson J."/>
            <person name="Barry K.W."/>
            <person name="Grigoriev I.V."/>
            <person name="Nagy L."/>
            <person name="Hibbett D."/>
            <person name="Henrissat B."/>
            <person name="Matheny P.B."/>
            <person name="Labbe J."/>
            <person name="Martin F."/>
        </authorList>
    </citation>
    <scope>NUCLEOTIDE SEQUENCE</scope>
    <source>
        <strain evidence="1">EC-137</strain>
    </source>
</reference>
<protein>
    <submittedName>
        <fullName evidence="1">Acyltransferase ChoActase/COT/CPT</fullName>
    </submittedName>
</protein>
<evidence type="ECO:0000313" key="2">
    <source>
        <dbReference type="Proteomes" id="UP000814128"/>
    </source>
</evidence>
<comment type="caution">
    <text evidence="1">The sequence shown here is derived from an EMBL/GenBank/DDBJ whole genome shotgun (WGS) entry which is preliminary data.</text>
</comment>
<sequence length="629" mass="69460">MAPVLPPAPRPDSWKELAPPPPPGSSTFSAQASLPKLPVPPLEQTVAKLKESIVPLAWSEEELDAASKKVDAFAMRVGKELQERLLRHAEGKRHWLEKWWDDGGYLGYRDSVIINVSYYYGFKDVPNTSTDHVHRAAALARASMFFRKMLKRGELKPEGTKDTSFCMDTFRWMFDCCRVPGPEGLDWSVSYARPDDLGDSGHIAVVRNGRFWRLDMTQGGQLLSTLDLVRQLQHIVSLSTTPAHGVGVLTASSRDVWAKNYLELASDAHNKTILETIHSAAFVLCLDSSSPADLIAQSRELWHGHFTRRAGGHMGLETRWSDKPINLIVFDNGAAGIMGEHSVMDGTPTVTYCDTILDMLASPSFDHGSPAPAGSLDRPRPLDFNVSEKTRAAIAEARRAASELIEGQSMGVTRTAYGKASIKAFGVSPDSWAQMIIQLAYARLLRSTNAQRVGGTYEAATTRRFLKGRTETIRVVSKDSEAWVKAMDDASKSNAERTELFAAAARTHIRLAKEAGAGQGVDRHMLGLKMMLKESEPMPEVFTDPLVKRSAYWTLSTSAVFSKHFGPYGWGEVVPDGFGVAYMTGFNDYLQYTVTSRTDMPNARFVKEIEHAAEDLYALFGGTKIKAKL</sequence>
<keyword evidence="2" id="KW-1185">Reference proteome</keyword>